<protein>
    <submittedName>
        <fullName evidence="2">Uncharacterized protein</fullName>
    </submittedName>
</protein>
<evidence type="ECO:0000256" key="1">
    <source>
        <dbReference type="SAM" id="Phobius"/>
    </source>
</evidence>
<keyword evidence="1" id="KW-1133">Transmembrane helix</keyword>
<dbReference type="AlphaFoldDB" id="A0A317ZIM1"/>
<feature type="transmembrane region" description="Helical" evidence="1">
    <location>
        <begin position="46"/>
        <end position="65"/>
    </location>
</feature>
<comment type="caution">
    <text evidence="2">The sequence shown here is derived from an EMBL/GenBank/DDBJ whole genome shotgun (WGS) entry which is preliminary data.</text>
</comment>
<name>A0A317ZIM1_9BACT</name>
<gene>
    <name evidence="2" type="ORF">DDZ13_08900</name>
</gene>
<organism evidence="2 3">
    <name type="scientific">Coraliomargarita sinensis</name>
    <dbReference type="NCBI Taxonomy" id="2174842"/>
    <lineage>
        <taxon>Bacteria</taxon>
        <taxon>Pseudomonadati</taxon>
        <taxon>Verrucomicrobiota</taxon>
        <taxon>Opitutia</taxon>
        <taxon>Puniceicoccales</taxon>
        <taxon>Coraliomargaritaceae</taxon>
        <taxon>Coraliomargarita</taxon>
    </lineage>
</organism>
<reference evidence="2 3" key="1">
    <citation type="submission" date="2018-05" db="EMBL/GenBank/DDBJ databases">
        <title>Coraliomargarita sinensis sp. nov., isolated from a marine solar saltern.</title>
        <authorList>
            <person name="Zhou L.Y."/>
        </authorList>
    </citation>
    <scope>NUCLEOTIDE SEQUENCE [LARGE SCALE GENOMIC DNA]</scope>
    <source>
        <strain evidence="2 3">WN38</strain>
    </source>
</reference>
<evidence type="ECO:0000313" key="2">
    <source>
        <dbReference type="EMBL" id="PXA04147.1"/>
    </source>
</evidence>
<dbReference type="EMBL" id="QHJQ01000005">
    <property type="protein sequence ID" value="PXA04147.1"/>
    <property type="molecule type" value="Genomic_DNA"/>
</dbReference>
<feature type="transmembrane region" description="Helical" evidence="1">
    <location>
        <begin position="7"/>
        <end position="26"/>
    </location>
</feature>
<accession>A0A317ZIM1</accession>
<keyword evidence="3" id="KW-1185">Reference proteome</keyword>
<dbReference type="Proteomes" id="UP000247099">
    <property type="component" value="Unassembled WGS sequence"/>
</dbReference>
<sequence length="71" mass="7754">MKKEKILVTSLIALGTALVVLSLILINFQRTGYLSEFNYMKDFSTGIVLGVGGFILASSGIKCIIDKENKE</sequence>
<evidence type="ECO:0000313" key="3">
    <source>
        <dbReference type="Proteomes" id="UP000247099"/>
    </source>
</evidence>
<proteinExistence type="predicted"/>
<keyword evidence="1" id="KW-0472">Membrane</keyword>
<dbReference type="InParanoid" id="A0A317ZIM1"/>
<keyword evidence="1" id="KW-0812">Transmembrane</keyword>